<feature type="domain" description="DUF6699" evidence="1">
    <location>
        <begin position="144"/>
        <end position="290"/>
    </location>
</feature>
<evidence type="ECO:0000313" key="3">
    <source>
        <dbReference type="Proteomes" id="UP000620124"/>
    </source>
</evidence>
<evidence type="ECO:0000259" key="1">
    <source>
        <dbReference type="Pfam" id="PF20415"/>
    </source>
</evidence>
<dbReference type="AlphaFoldDB" id="A0A8H7DBQ1"/>
<dbReference type="InterPro" id="IPR046522">
    <property type="entry name" value="DUF6699"/>
</dbReference>
<dbReference type="OrthoDB" id="3241567at2759"/>
<dbReference type="Pfam" id="PF20415">
    <property type="entry name" value="DUF6699"/>
    <property type="match status" value="1"/>
</dbReference>
<proteinExistence type="predicted"/>
<keyword evidence="3" id="KW-1185">Reference proteome</keyword>
<reference evidence="2" key="1">
    <citation type="submission" date="2020-05" db="EMBL/GenBank/DDBJ databases">
        <title>Mycena genomes resolve the evolution of fungal bioluminescence.</title>
        <authorList>
            <person name="Tsai I.J."/>
        </authorList>
    </citation>
    <scope>NUCLEOTIDE SEQUENCE</scope>
    <source>
        <strain evidence="2">CCC161011</strain>
    </source>
</reference>
<dbReference type="EMBL" id="JACAZI010000002">
    <property type="protein sequence ID" value="KAF7368560.1"/>
    <property type="molecule type" value="Genomic_DNA"/>
</dbReference>
<comment type="caution">
    <text evidence="2">The sequence shown here is derived from an EMBL/GenBank/DDBJ whole genome shotgun (WGS) entry which is preliminary data.</text>
</comment>
<name>A0A8H7DBQ1_9AGAR</name>
<dbReference type="Proteomes" id="UP000620124">
    <property type="component" value="Unassembled WGS sequence"/>
</dbReference>
<organism evidence="2 3">
    <name type="scientific">Mycena venus</name>
    <dbReference type="NCBI Taxonomy" id="2733690"/>
    <lineage>
        <taxon>Eukaryota</taxon>
        <taxon>Fungi</taxon>
        <taxon>Dikarya</taxon>
        <taxon>Basidiomycota</taxon>
        <taxon>Agaricomycotina</taxon>
        <taxon>Agaricomycetes</taxon>
        <taxon>Agaricomycetidae</taxon>
        <taxon>Agaricales</taxon>
        <taxon>Marasmiineae</taxon>
        <taxon>Mycenaceae</taxon>
        <taxon>Mycena</taxon>
    </lineage>
</organism>
<protein>
    <recommendedName>
        <fullName evidence="1">DUF6699 domain-containing protein</fullName>
    </recommendedName>
</protein>
<accession>A0A8H7DBQ1</accession>
<evidence type="ECO:0000313" key="2">
    <source>
        <dbReference type="EMBL" id="KAF7368560.1"/>
    </source>
</evidence>
<sequence length="303" mass="33670">MCWPRSFCCRCPAPSSFAWSPSMTFGRTPRRPALAQTSFPWRGWLFAAQNYSTPPPPVNNTPPPNPVIPRRRRVQFGRDNPPPFIPPSLPVIPPLGPWPPPPIAAHPLPLIFAPSPPPPTPFWPQQQQMINPELRSPRGTFPYLDWDLTQFASSARLRTSGSPRSHPHDPPAFDSPAIFPHTQLIAISYADTPVLLQWETRWGPIFARGQGTHPVTIENVLDAIYQYFSTPLGPADRAAMSAHAWGLVSDAYYRRLDAGRSPNLRAYDVARGACRVDILGGATKFGGLQCVGQNYLRLVLSPY</sequence>
<gene>
    <name evidence="2" type="ORF">MVEN_00179300</name>
</gene>